<dbReference type="Gene3D" id="3.40.1500.10">
    <property type="entry name" value="Coproporphyrinogen III oxidase, aerobic"/>
    <property type="match status" value="1"/>
</dbReference>
<dbReference type="PANTHER" id="PTHR10755">
    <property type="entry name" value="COPROPORPHYRINOGEN III OXIDASE, MITOCHONDRIAL"/>
    <property type="match status" value="1"/>
</dbReference>
<evidence type="ECO:0000313" key="9">
    <source>
        <dbReference type="Proteomes" id="UP000289738"/>
    </source>
</evidence>
<dbReference type="Proteomes" id="UP000289738">
    <property type="component" value="Chromosome B01"/>
</dbReference>
<dbReference type="GO" id="GO:0004109">
    <property type="term" value="F:coproporphyrinogen oxidase activity"/>
    <property type="evidence" value="ECO:0007669"/>
    <property type="project" value="UniProtKB-EC"/>
</dbReference>
<name>A0A445AR07_ARAHY</name>
<comment type="pathway">
    <text evidence="1">Porphyrin-containing compound metabolism; protoporphyrin-IX biosynthesis; protoporphyrinogen-IX from coproporphyrinogen-III (O2 route): step 1/1.</text>
</comment>
<evidence type="ECO:0000256" key="6">
    <source>
        <dbReference type="ARBA" id="ARBA00023244"/>
    </source>
</evidence>
<dbReference type="UniPathway" id="UPA00251">
    <property type="reaction ID" value="UER00322"/>
</dbReference>
<dbReference type="GO" id="GO:0006782">
    <property type="term" value="P:protoporphyrinogen IX biosynthetic process"/>
    <property type="evidence" value="ECO:0007669"/>
    <property type="project" value="UniProtKB-UniPathway"/>
</dbReference>
<comment type="caution">
    <text evidence="8">The sequence shown here is derived from an EMBL/GenBank/DDBJ whole genome shotgun (WGS) entry which is preliminary data.</text>
</comment>
<keyword evidence="5" id="KW-0560">Oxidoreductase</keyword>
<dbReference type="EC" id="1.3.3.3" evidence="4"/>
<sequence>MPSPLRFIASPDLVATPKALRMFRYDLLDETQNKLDYILSLTVKNLLERCLHILVFKSDAPGAPRQWWFGGGTDLTPSYIFEEDVKHFHLIVSIDGNIMLRLKRAVGCFFACFRNNDNHRCRTHLTANSYSSTDVLVSRNSYSSVFRAQEKEDCAINCSDVLEFQGDDLGLKDEAYTSELQLKVDHLLEKNAKLKRQQQKACIFIFIHKYTHFSY</sequence>
<keyword evidence="9" id="KW-1185">Reference proteome</keyword>
<comment type="similarity">
    <text evidence="2">Belongs to the aerobic coproporphyrinogen-III oxidase family.</text>
</comment>
<dbReference type="GO" id="GO:0009570">
    <property type="term" value="C:chloroplast stroma"/>
    <property type="evidence" value="ECO:0007669"/>
    <property type="project" value="TreeGrafter"/>
</dbReference>
<reference evidence="8 9" key="1">
    <citation type="submission" date="2019-01" db="EMBL/GenBank/DDBJ databases">
        <title>Sequencing of cultivated peanut Arachis hypogaea provides insights into genome evolution and oil improvement.</title>
        <authorList>
            <person name="Chen X."/>
        </authorList>
    </citation>
    <scope>NUCLEOTIDE SEQUENCE [LARGE SCALE GENOMIC DNA]</scope>
    <source>
        <strain evidence="9">cv. Fuhuasheng</strain>
        <tissue evidence="8">Leaves</tissue>
    </source>
</reference>
<evidence type="ECO:0000256" key="4">
    <source>
        <dbReference type="ARBA" id="ARBA00012869"/>
    </source>
</evidence>
<organism evidence="8 9">
    <name type="scientific">Arachis hypogaea</name>
    <name type="common">Peanut</name>
    <dbReference type="NCBI Taxonomy" id="3818"/>
    <lineage>
        <taxon>Eukaryota</taxon>
        <taxon>Viridiplantae</taxon>
        <taxon>Streptophyta</taxon>
        <taxon>Embryophyta</taxon>
        <taxon>Tracheophyta</taxon>
        <taxon>Spermatophyta</taxon>
        <taxon>Magnoliopsida</taxon>
        <taxon>eudicotyledons</taxon>
        <taxon>Gunneridae</taxon>
        <taxon>Pentapetalae</taxon>
        <taxon>rosids</taxon>
        <taxon>fabids</taxon>
        <taxon>Fabales</taxon>
        <taxon>Fabaceae</taxon>
        <taxon>Papilionoideae</taxon>
        <taxon>50 kb inversion clade</taxon>
        <taxon>dalbergioids sensu lato</taxon>
        <taxon>Dalbergieae</taxon>
        <taxon>Pterocarpus clade</taxon>
        <taxon>Arachis</taxon>
    </lineage>
</organism>
<gene>
    <name evidence="8" type="ORF">Ahy_B01g053023</name>
</gene>
<proteinExistence type="inferred from homology"/>
<evidence type="ECO:0000256" key="5">
    <source>
        <dbReference type="ARBA" id="ARBA00023002"/>
    </source>
</evidence>
<dbReference type="SUPFAM" id="SSF102886">
    <property type="entry name" value="Coproporphyrinogen III oxidase"/>
    <property type="match status" value="1"/>
</dbReference>
<dbReference type="AlphaFoldDB" id="A0A445AR07"/>
<evidence type="ECO:0000313" key="8">
    <source>
        <dbReference type="EMBL" id="RYR28834.1"/>
    </source>
</evidence>
<protein>
    <recommendedName>
        <fullName evidence="4">coproporphyrinogen oxidase</fullName>
        <ecNumber evidence="4">1.3.3.3</ecNumber>
    </recommendedName>
</protein>
<comment type="subunit">
    <text evidence="3">Homodimer.</text>
</comment>
<dbReference type="InterPro" id="IPR001260">
    <property type="entry name" value="Coprogen_oxidase_aer"/>
</dbReference>
<dbReference type="EMBL" id="SDMP01000011">
    <property type="protein sequence ID" value="RYR28834.1"/>
    <property type="molecule type" value="Genomic_DNA"/>
</dbReference>
<dbReference type="PANTHER" id="PTHR10755:SF0">
    <property type="entry name" value="OXYGEN-DEPENDENT COPROPORPHYRINOGEN-III OXIDASE, MITOCHONDRIAL"/>
    <property type="match status" value="1"/>
</dbReference>
<dbReference type="Pfam" id="PF01218">
    <property type="entry name" value="Coprogen_oxidas"/>
    <property type="match status" value="1"/>
</dbReference>
<dbReference type="InterPro" id="IPR036406">
    <property type="entry name" value="Coprogen_oxidase_aer_sf"/>
</dbReference>
<dbReference type="STRING" id="3818.A0A445AR07"/>
<evidence type="ECO:0000256" key="2">
    <source>
        <dbReference type="ARBA" id="ARBA00010644"/>
    </source>
</evidence>
<evidence type="ECO:0000256" key="1">
    <source>
        <dbReference type="ARBA" id="ARBA00005168"/>
    </source>
</evidence>
<evidence type="ECO:0000256" key="3">
    <source>
        <dbReference type="ARBA" id="ARBA00011738"/>
    </source>
</evidence>
<comment type="catalytic activity">
    <reaction evidence="7">
        <text>coproporphyrinogen III + O2 + 2 H(+) = protoporphyrinogen IX + 2 CO2 + 2 H2O</text>
        <dbReference type="Rhea" id="RHEA:18257"/>
        <dbReference type="ChEBI" id="CHEBI:15377"/>
        <dbReference type="ChEBI" id="CHEBI:15378"/>
        <dbReference type="ChEBI" id="CHEBI:15379"/>
        <dbReference type="ChEBI" id="CHEBI:16526"/>
        <dbReference type="ChEBI" id="CHEBI:57307"/>
        <dbReference type="ChEBI" id="CHEBI:57309"/>
        <dbReference type="EC" id="1.3.3.3"/>
    </reaction>
</comment>
<evidence type="ECO:0000256" key="7">
    <source>
        <dbReference type="ARBA" id="ARBA00049102"/>
    </source>
</evidence>
<keyword evidence="6" id="KW-0627">Porphyrin biosynthesis</keyword>
<accession>A0A445AR07</accession>